<evidence type="ECO:0000256" key="5">
    <source>
        <dbReference type="SAM" id="Phobius"/>
    </source>
</evidence>
<dbReference type="GO" id="GO:0016020">
    <property type="term" value="C:membrane"/>
    <property type="evidence" value="ECO:0000318"/>
    <property type="project" value="GO_Central"/>
</dbReference>
<dbReference type="STRING" id="4081.K4DGJ1"/>
<dbReference type="PhylomeDB" id="K4DGJ1"/>
<dbReference type="Gramene" id="Solyc12g082710.1.1">
    <property type="protein sequence ID" value="Solyc12g082710.1.1"/>
    <property type="gene ID" value="Solyc12g082710.1"/>
</dbReference>
<keyword evidence="4 5" id="KW-0472">Membrane</keyword>
<dbReference type="EnsemblPlants" id="Solyc12g082710.1.1">
    <property type="protein sequence ID" value="Solyc12g082710.1.1"/>
    <property type="gene ID" value="Solyc12g082710.1"/>
</dbReference>
<evidence type="ECO:0000313" key="7">
    <source>
        <dbReference type="Proteomes" id="UP000004994"/>
    </source>
</evidence>
<reference evidence="6" key="1">
    <citation type="journal article" date="2012" name="Nature">
        <title>The tomato genome sequence provides insights into fleshy fruit evolution.</title>
        <authorList>
            <consortium name="Tomato Genome Consortium"/>
        </authorList>
    </citation>
    <scope>NUCLEOTIDE SEQUENCE [LARGE SCALE GENOMIC DNA]</scope>
    <source>
        <strain evidence="6">cv. Heinz 1706</strain>
    </source>
</reference>
<dbReference type="HOGENOM" id="CLU_1201599_0_0_1"/>
<dbReference type="PANTHER" id="PTHR23510:SF21">
    <property type="entry name" value="SPX DOMAIN-CONTAINING PROTEIN"/>
    <property type="match status" value="1"/>
</dbReference>
<dbReference type="Proteomes" id="UP000004994">
    <property type="component" value="Chromosome 12"/>
</dbReference>
<sequence length="231" mass="26387">MVGKLQNISTEATSITAEGMQPICQLIKNQGQFLANLKDNKGNFTLIYDHSGLPFHDLIIDFINEVVNRLTNLTDFLYYLVKHALNLPEELPTLFEDHAANERYIMVLLVGNTLYVLAYDFNSIYLLLVGRLFCGLGLSRVVKALIVFLCTCWIVAPVWFVYMLWLCTTFREPPMLELEDVLLPKSNSKKIENDLLHKGITQTFLLCAEETKQDEDDDQDCDNHSVLSNSF</sequence>
<evidence type="ECO:0000256" key="4">
    <source>
        <dbReference type="ARBA" id="ARBA00023136"/>
    </source>
</evidence>
<feature type="transmembrane region" description="Helical" evidence="5">
    <location>
        <begin position="104"/>
        <end position="129"/>
    </location>
</feature>
<feature type="transmembrane region" description="Helical" evidence="5">
    <location>
        <begin position="141"/>
        <end position="165"/>
    </location>
</feature>
<dbReference type="AlphaFoldDB" id="K4DGJ1"/>
<evidence type="ECO:0000256" key="1">
    <source>
        <dbReference type="ARBA" id="ARBA00004141"/>
    </source>
</evidence>
<protein>
    <submittedName>
        <fullName evidence="6">Uncharacterized protein</fullName>
    </submittedName>
</protein>
<reference evidence="6" key="2">
    <citation type="submission" date="2015-06" db="UniProtKB">
        <authorList>
            <consortium name="EnsemblPlants"/>
        </authorList>
    </citation>
    <scope>IDENTIFICATION</scope>
    <source>
        <strain evidence="6">cv. Heinz 1706</strain>
    </source>
</reference>
<dbReference type="InterPro" id="IPR051068">
    <property type="entry name" value="MFS_Domain-Containing_Protein"/>
</dbReference>
<keyword evidence="2 5" id="KW-0812">Transmembrane</keyword>
<dbReference type="PaxDb" id="4081-Solyc12g082710.1.1"/>
<proteinExistence type="predicted"/>
<keyword evidence="7" id="KW-1185">Reference proteome</keyword>
<dbReference type="InParanoid" id="K4DGJ1"/>
<evidence type="ECO:0000313" key="6">
    <source>
        <dbReference type="EnsemblPlants" id="Solyc12g082710.1.1"/>
    </source>
</evidence>
<dbReference type="PANTHER" id="PTHR23510">
    <property type="entry name" value="INNER MEMBRANE TRANSPORT PROTEIN YAJR"/>
    <property type="match status" value="1"/>
</dbReference>
<accession>K4DGJ1</accession>
<evidence type="ECO:0000256" key="3">
    <source>
        <dbReference type="ARBA" id="ARBA00022989"/>
    </source>
</evidence>
<organism evidence="6">
    <name type="scientific">Solanum lycopersicum</name>
    <name type="common">Tomato</name>
    <name type="synonym">Lycopersicon esculentum</name>
    <dbReference type="NCBI Taxonomy" id="4081"/>
    <lineage>
        <taxon>Eukaryota</taxon>
        <taxon>Viridiplantae</taxon>
        <taxon>Streptophyta</taxon>
        <taxon>Embryophyta</taxon>
        <taxon>Tracheophyta</taxon>
        <taxon>Spermatophyta</taxon>
        <taxon>Magnoliopsida</taxon>
        <taxon>eudicotyledons</taxon>
        <taxon>Gunneridae</taxon>
        <taxon>Pentapetalae</taxon>
        <taxon>asterids</taxon>
        <taxon>lamiids</taxon>
        <taxon>Solanales</taxon>
        <taxon>Solanaceae</taxon>
        <taxon>Solanoideae</taxon>
        <taxon>Solaneae</taxon>
        <taxon>Solanum</taxon>
        <taxon>Solanum subgen. Lycopersicon</taxon>
    </lineage>
</organism>
<comment type="subcellular location">
    <subcellularLocation>
        <location evidence="1">Membrane</location>
        <topology evidence="1">Multi-pass membrane protein</topology>
    </subcellularLocation>
</comment>
<dbReference type="GO" id="GO:0022857">
    <property type="term" value="F:transmembrane transporter activity"/>
    <property type="evidence" value="ECO:0000318"/>
    <property type="project" value="GO_Central"/>
</dbReference>
<evidence type="ECO:0000256" key="2">
    <source>
        <dbReference type="ARBA" id="ARBA00022692"/>
    </source>
</evidence>
<name>K4DGJ1_SOLLC</name>
<keyword evidence="3 5" id="KW-1133">Transmembrane helix</keyword>
<dbReference type="eggNOG" id="KOG2325">
    <property type="taxonomic scope" value="Eukaryota"/>
</dbReference>